<proteinExistence type="inferred from homology"/>
<dbReference type="OrthoDB" id="422720at2759"/>
<name>A0A814DV17_ADIRI</name>
<dbReference type="EMBL" id="CAJNOJ010000049">
    <property type="protein sequence ID" value="CAF0960723.1"/>
    <property type="molecule type" value="Genomic_DNA"/>
</dbReference>
<evidence type="ECO:0000313" key="5">
    <source>
        <dbReference type="Proteomes" id="UP000663828"/>
    </source>
</evidence>
<reference evidence="3" key="1">
    <citation type="submission" date="2021-02" db="EMBL/GenBank/DDBJ databases">
        <authorList>
            <person name="Nowell W R."/>
        </authorList>
    </citation>
    <scope>NUCLEOTIDE SEQUENCE</scope>
</reference>
<dbReference type="Gene3D" id="3.40.50.300">
    <property type="entry name" value="P-loop containing nucleotide triphosphate hydrolases"/>
    <property type="match status" value="1"/>
</dbReference>
<dbReference type="PROSITE" id="PS51716">
    <property type="entry name" value="G_IRG"/>
    <property type="match status" value="1"/>
</dbReference>
<keyword evidence="5" id="KW-1185">Reference proteome</keyword>
<dbReference type="EMBL" id="CAJNOR010008389">
    <property type="protein sequence ID" value="CAF1632563.1"/>
    <property type="molecule type" value="Genomic_DNA"/>
</dbReference>
<dbReference type="InterPro" id="IPR030385">
    <property type="entry name" value="G_IRG_dom"/>
</dbReference>
<dbReference type="GO" id="GO:0005525">
    <property type="term" value="F:GTP binding"/>
    <property type="evidence" value="ECO:0007669"/>
    <property type="project" value="InterPro"/>
</dbReference>
<evidence type="ECO:0000259" key="2">
    <source>
        <dbReference type="PROSITE" id="PS51716"/>
    </source>
</evidence>
<comment type="caution">
    <text evidence="3">The sequence shown here is derived from an EMBL/GenBank/DDBJ whole genome shotgun (WGS) entry which is preliminary data.</text>
</comment>
<evidence type="ECO:0000313" key="6">
    <source>
        <dbReference type="Proteomes" id="UP000663852"/>
    </source>
</evidence>
<dbReference type="InterPro" id="IPR027417">
    <property type="entry name" value="P-loop_NTPase"/>
</dbReference>
<comment type="similarity">
    <text evidence="1">Belongs to the TRAFAC class dynamin-like GTPase superfamily. IRG family.</text>
</comment>
<protein>
    <recommendedName>
        <fullName evidence="2">IRG-type G domain-containing protein</fullName>
    </recommendedName>
</protein>
<feature type="domain" description="IRG-type G" evidence="2">
    <location>
        <begin position="1"/>
        <end position="141"/>
    </location>
</feature>
<dbReference type="Proteomes" id="UP000663828">
    <property type="component" value="Unassembled WGS sequence"/>
</dbReference>
<dbReference type="AlphaFoldDB" id="A0A814DV17"/>
<organism evidence="3 6">
    <name type="scientific">Adineta ricciae</name>
    <name type="common">Rotifer</name>
    <dbReference type="NCBI Taxonomy" id="249248"/>
    <lineage>
        <taxon>Eukaryota</taxon>
        <taxon>Metazoa</taxon>
        <taxon>Spiralia</taxon>
        <taxon>Gnathifera</taxon>
        <taxon>Rotifera</taxon>
        <taxon>Eurotatoria</taxon>
        <taxon>Bdelloidea</taxon>
        <taxon>Adinetida</taxon>
        <taxon>Adinetidae</taxon>
        <taxon>Adineta</taxon>
    </lineage>
</organism>
<gene>
    <name evidence="3" type="ORF">EDS130_LOCUS12835</name>
    <name evidence="4" type="ORF">XAT740_LOCUS51905</name>
</gene>
<dbReference type="Proteomes" id="UP000663852">
    <property type="component" value="Unassembled WGS sequence"/>
</dbReference>
<accession>A0A814DV17</accession>
<evidence type="ECO:0000313" key="3">
    <source>
        <dbReference type="EMBL" id="CAF0960723.1"/>
    </source>
</evidence>
<sequence length="158" mass="18331">MPPGDTPRHPTETYFQDNNLRAANCLLLLSNDRFTEFDISICRQAVQYKIPVIMVISKGGQMVDCERKFKEMELDRKLTVGEFQEIIRNTVKTLKNNVERELKLRNISSIAHIPLFVIEAHSFRQPNSHDCPPLETEQLLDYCMKIMAENGNQYSKKT</sequence>
<evidence type="ECO:0000313" key="4">
    <source>
        <dbReference type="EMBL" id="CAF1632563.1"/>
    </source>
</evidence>
<evidence type="ECO:0000256" key="1">
    <source>
        <dbReference type="ARBA" id="ARBA00005429"/>
    </source>
</evidence>